<dbReference type="GO" id="GO:0005524">
    <property type="term" value="F:ATP binding"/>
    <property type="evidence" value="ECO:0007669"/>
    <property type="project" value="UniProtKB-KW"/>
</dbReference>
<organism evidence="6 7">
    <name type="scientific">Limimaricola pyoseonensis</name>
    <dbReference type="NCBI Taxonomy" id="521013"/>
    <lineage>
        <taxon>Bacteria</taxon>
        <taxon>Pseudomonadati</taxon>
        <taxon>Pseudomonadota</taxon>
        <taxon>Alphaproteobacteria</taxon>
        <taxon>Rhodobacterales</taxon>
        <taxon>Paracoccaceae</taxon>
        <taxon>Limimaricola</taxon>
    </lineage>
</organism>
<proteinExistence type="inferred from homology"/>
<keyword evidence="2" id="KW-0808">Transferase</keyword>
<accession>A0A1G7IYB3</accession>
<evidence type="ECO:0000313" key="6">
    <source>
        <dbReference type="EMBL" id="SDF17618.1"/>
    </source>
</evidence>
<dbReference type="SUPFAM" id="SSF56112">
    <property type="entry name" value="Protein kinase-like (PK-like)"/>
    <property type="match status" value="1"/>
</dbReference>
<comment type="similarity">
    <text evidence="1">Belongs to the protein kinase superfamily. ADCK protein kinase family.</text>
</comment>
<evidence type="ECO:0000256" key="1">
    <source>
        <dbReference type="ARBA" id="ARBA00009670"/>
    </source>
</evidence>
<dbReference type="Proteomes" id="UP000198922">
    <property type="component" value="Unassembled WGS sequence"/>
</dbReference>
<dbReference type="AlphaFoldDB" id="A0A1G7IYB3"/>
<dbReference type="Pfam" id="PF03109">
    <property type="entry name" value="ABC1"/>
    <property type="match status" value="1"/>
</dbReference>
<gene>
    <name evidence="6" type="ORF">SAMN04488567_3571</name>
</gene>
<evidence type="ECO:0000256" key="3">
    <source>
        <dbReference type="ARBA" id="ARBA00022741"/>
    </source>
</evidence>
<keyword evidence="3" id="KW-0547">Nucleotide-binding</keyword>
<dbReference type="STRING" id="521013.SAMN04488567_3571"/>
<evidence type="ECO:0000313" key="7">
    <source>
        <dbReference type="Proteomes" id="UP000198922"/>
    </source>
</evidence>
<dbReference type="InterPro" id="IPR051409">
    <property type="entry name" value="Atypical_kinase_ADCK"/>
</dbReference>
<dbReference type="CDD" id="cd13970">
    <property type="entry name" value="ABC1_ADCK3"/>
    <property type="match status" value="1"/>
</dbReference>
<name>A0A1G7IYB3_9RHOB</name>
<dbReference type="PANTHER" id="PTHR43851:SF3">
    <property type="entry name" value="COENZYME Q8"/>
    <property type="match status" value="1"/>
</dbReference>
<protein>
    <submittedName>
        <fullName evidence="6">ABC1 family protein</fullName>
    </submittedName>
</protein>
<reference evidence="7" key="1">
    <citation type="submission" date="2016-10" db="EMBL/GenBank/DDBJ databases">
        <authorList>
            <person name="Varghese N."/>
            <person name="Submissions S."/>
        </authorList>
    </citation>
    <scope>NUCLEOTIDE SEQUENCE [LARGE SCALE GENOMIC DNA]</scope>
    <source>
        <strain evidence="7">DSM 21424</strain>
    </source>
</reference>
<evidence type="ECO:0000256" key="2">
    <source>
        <dbReference type="ARBA" id="ARBA00022679"/>
    </source>
</evidence>
<keyword evidence="4" id="KW-0067">ATP-binding</keyword>
<dbReference type="InterPro" id="IPR011009">
    <property type="entry name" value="Kinase-like_dom_sf"/>
</dbReference>
<dbReference type="EMBL" id="FNAT01000008">
    <property type="protein sequence ID" value="SDF17618.1"/>
    <property type="molecule type" value="Genomic_DNA"/>
</dbReference>
<evidence type="ECO:0000256" key="4">
    <source>
        <dbReference type="ARBA" id="ARBA00022840"/>
    </source>
</evidence>
<dbReference type="OrthoDB" id="9795390at2"/>
<dbReference type="PANTHER" id="PTHR43851">
    <property type="match status" value="1"/>
</dbReference>
<dbReference type="InterPro" id="IPR034646">
    <property type="entry name" value="ADCK3_dom"/>
</dbReference>
<feature type="domain" description="ABC1 atypical kinase-like" evidence="5">
    <location>
        <begin position="100"/>
        <end position="337"/>
    </location>
</feature>
<evidence type="ECO:0000259" key="5">
    <source>
        <dbReference type="Pfam" id="PF03109"/>
    </source>
</evidence>
<dbReference type="GO" id="GO:0016740">
    <property type="term" value="F:transferase activity"/>
    <property type="evidence" value="ECO:0007669"/>
    <property type="project" value="UniProtKB-KW"/>
</dbReference>
<sequence>MTRDHDQRPLSVPGHRLARLARIGGLGAGLAGRVASGGARELAAGRRPDLARLLMTPANAARVAGELARMRGAAMKLGQLISMDAGDMLPPELAAVFDRLRAEAHPMPPAQLKRVLAEGWGPDWLKRFERFEPRPMAAASIGQVHRARTRDGRDLAIKVQYPGVKRSIDSDVANLGAMIRMSGMLPAGSDIAPLLAAARAQLHEEADYAREAVQLSRFGDLLAGDARFRVPRLAADLSTPSILAMSFEPGRPIESLAQAPRDTRDAAMAALLELGLRELFDWRLMQTDPNFANYRVADDGAIVLLDFGAAREFSEDTVAQFGALLRAGLAGDRAAVDRIAGEIGYFDETMPRGHRDRLVGLMLDTFAVMRDDAPFDFAGSGLAARLRDAALEIAADRQGGPPPPVDGLFLQRKAAGMYLLGARLRARVAARPLVERFIGPV</sequence>
<keyword evidence="7" id="KW-1185">Reference proteome</keyword>
<dbReference type="GO" id="GO:0006744">
    <property type="term" value="P:ubiquinone biosynthetic process"/>
    <property type="evidence" value="ECO:0007669"/>
    <property type="project" value="TreeGrafter"/>
</dbReference>
<dbReference type="RefSeq" id="WP_090114225.1">
    <property type="nucleotide sequence ID" value="NZ_FNAT01000008.1"/>
</dbReference>
<dbReference type="InterPro" id="IPR004147">
    <property type="entry name" value="ABC1_dom"/>
</dbReference>